<evidence type="ECO:0000313" key="4">
    <source>
        <dbReference type="Proteomes" id="UP001055940"/>
    </source>
</evidence>
<evidence type="ECO:0000313" key="3">
    <source>
        <dbReference type="EMBL" id="USY20814.1"/>
    </source>
</evidence>
<dbReference type="SMART" id="SM00418">
    <property type="entry name" value="HTH_ARSR"/>
    <property type="match status" value="1"/>
</dbReference>
<dbReference type="PROSITE" id="PS50987">
    <property type="entry name" value="HTH_ARSR_2"/>
    <property type="match status" value="1"/>
</dbReference>
<accession>A0ABY5DBS6</accession>
<keyword evidence="4" id="KW-1185">Reference proteome</keyword>
<dbReference type="RefSeq" id="WP_254419839.1">
    <property type="nucleotide sequence ID" value="NZ_BAAAJB010000049.1"/>
</dbReference>
<gene>
    <name evidence="3" type="ORF">NE857_03935</name>
</gene>
<dbReference type="InterPro" id="IPR036390">
    <property type="entry name" value="WH_DNA-bd_sf"/>
</dbReference>
<dbReference type="InterPro" id="IPR011991">
    <property type="entry name" value="ArsR-like_HTH"/>
</dbReference>
<feature type="region of interest" description="Disordered" evidence="1">
    <location>
        <begin position="1"/>
        <end position="26"/>
    </location>
</feature>
<name>A0ABY5DBS6_9ACTN</name>
<reference evidence="3" key="1">
    <citation type="submission" date="2022-06" db="EMBL/GenBank/DDBJ databases">
        <authorList>
            <person name="Ping M."/>
        </authorList>
    </citation>
    <scope>NUCLEOTIDE SEQUENCE</scope>
    <source>
        <strain evidence="3">JCM11759T</strain>
    </source>
</reference>
<sequence length="107" mass="11486">MTGDGWSASASTSTSAPAQPADPTRPHLLRTLANVGGADVSRLTGSAGASRTALFQHLAKRRLSGLVAYRRDSRHSIYRMADGHLRRLVLEPLNHAEHVVTGEPPHD</sequence>
<dbReference type="EMBL" id="CP099837">
    <property type="protein sequence ID" value="USY20814.1"/>
    <property type="molecule type" value="Genomic_DNA"/>
</dbReference>
<evidence type="ECO:0000259" key="2">
    <source>
        <dbReference type="PROSITE" id="PS50987"/>
    </source>
</evidence>
<dbReference type="SUPFAM" id="SSF46785">
    <property type="entry name" value="Winged helix' DNA-binding domain"/>
    <property type="match status" value="1"/>
</dbReference>
<proteinExistence type="predicted"/>
<protein>
    <submittedName>
        <fullName evidence="3">Transcriptional regulator</fullName>
    </submittedName>
</protein>
<dbReference type="Gene3D" id="1.10.10.10">
    <property type="entry name" value="Winged helix-like DNA-binding domain superfamily/Winged helix DNA-binding domain"/>
    <property type="match status" value="1"/>
</dbReference>
<organism evidence="3 4">
    <name type="scientific">Nocardiopsis exhalans</name>
    <dbReference type="NCBI Taxonomy" id="163604"/>
    <lineage>
        <taxon>Bacteria</taxon>
        <taxon>Bacillati</taxon>
        <taxon>Actinomycetota</taxon>
        <taxon>Actinomycetes</taxon>
        <taxon>Streptosporangiales</taxon>
        <taxon>Nocardiopsidaceae</taxon>
        <taxon>Nocardiopsis</taxon>
    </lineage>
</organism>
<dbReference type="CDD" id="cd00090">
    <property type="entry name" value="HTH_ARSR"/>
    <property type="match status" value="1"/>
</dbReference>
<feature type="compositionally biased region" description="Low complexity" evidence="1">
    <location>
        <begin position="7"/>
        <end position="22"/>
    </location>
</feature>
<dbReference type="InterPro" id="IPR001845">
    <property type="entry name" value="HTH_ArsR_DNA-bd_dom"/>
</dbReference>
<dbReference type="InterPro" id="IPR036388">
    <property type="entry name" value="WH-like_DNA-bd_sf"/>
</dbReference>
<evidence type="ECO:0000256" key="1">
    <source>
        <dbReference type="SAM" id="MobiDB-lite"/>
    </source>
</evidence>
<dbReference type="Proteomes" id="UP001055940">
    <property type="component" value="Chromosome"/>
</dbReference>
<feature type="domain" description="HTH arsR-type" evidence="2">
    <location>
        <begin position="5"/>
        <end position="100"/>
    </location>
</feature>